<organism evidence="1">
    <name type="scientific">marine sediment metagenome</name>
    <dbReference type="NCBI Taxonomy" id="412755"/>
    <lineage>
        <taxon>unclassified sequences</taxon>
        <taxon>metagenomes</taxon>
        <taxon>ecological metagenomes</taxon>
    </lineage>
</organism>
<proteinExistence type="predicted"/>
<name>X0SD03_9ZZZZ</name>
<evidence type="ECO:0000313" key="1">
    <source>
        <dbReference type="EMBL" id="GAF78928.1"/>
    </source>
</evidence>
<comment type="caution">
    <text evidence="1">The sequence shown here is derived from an EMBL/GenBank/DDBJ whole genome shotgun (WGS) entry which is preliminary data.</text>
</comment>
<reference evidence="1" key="1">
    <citation type="journal article" date="2014" name="Front. Microbiol.">
        <title>High frequency of phylogenetically diverse reductive dehalogenase-homologous genes in deep subseafloor sedimentary metagenomes.</title>
        <authorList>
            <person name="Kawai M."/>
            <person name="Futagami T."/>
            <person name="Toyoda A."/>
            <person name="Takaki Y."/>
            <person name="Nishi S."/>
            <person name="Hori S."/>
            <person name="Arai W."/>
            <person name="Tsubouchi T."/>
            <person name="Morono Y."/>
            <person name="Uchiyama I."/>
            <person name="Ito T."/>
            <person name="Fujiyama A."/>
            <person name="Inagaki F."/>
            <person name="Takami H."/>
        </authorList>
    </citation>
    <scope>NUCLEOTIDE SEQUENCE</scope>
    <source>
        <strain evidence="1">Expedition CK06-06</strain>
    </source>
</reference>
<feature type="non-terminal residue" evidence="1">
    <location>
        <position position="1"/>
    </location>
</feature>
<dbReference type="EMBL" id="BARS01004483">
    <property type="protein sequence ID" value="GAF78928.1"/>
    <property type="molecule type" value="Genomic_DNA"/>
</dbReference>
<accession>X0SD03</accession>
<sequence>KTGEDVQDRQYRGDCFSDRVGYIFSNSIDAEK</sequence>
<gene>
    <name evidence="1" type="ORF">S01H1_08764</name>
</gene>
<dbReference type="AlphaFoldDB" id="X0SD03"/>
<protein>
    <submittedName>
        <fullName evidence="1">Uncharacterized protein</fullName>
    </submittedName>
</protein>